<dbReference type="InterPro" id="IPR027417">
    <property type="entry name" value="P-loop_NTPase"/>
</dbReference>
<evidence type="ECO:0000313" key="4">
    <source>
        <dbReference type="Proteomes" id="UP000008461"/>
    </source>
</evidence>
<dbReference type="eggNOG" id="COG0639">
    <property type="taxonomic scope" value="Bacteria"/>
</dbReference>
<dbReference type="SUPFAM" id="SSF56300">
    <property type="entry name" value="Metallo-dependent phosphatases"/>
    <property type="match status" value="1"/>
</dbReference>
<dbReference type="Gene3D" id="3.30.470.30">
    <property type="entry name" value="DNA ligase/mRNA capping enzyme"/>
    <property type="match status" value="2"/>
</dbReference>
<dbReference type="InterPro" id="IPR006186">
    <property type="entry name" value="Ser/Thr-sp_prot-phosphatase"/>
</dbReference>
<dbReference type="SUPFAM" id="SSF56091">
    <property type="entry name" value="DNA ligase/mRNA capping enzyme, catalytic domain"/>
    <property type="match status" value="1"/>
</dbReference>
<dbReference type="Pfam" id="PF00149">
    <property type="entry name" value="Metallophos"/>
    <property type="match status" value="1"/>
</dbReference>
<protein>
    <submittedName>
        <fullName evidence="3">Bis(5'-nucleosyl)-tetraphosphatase(Asymmetrical)</fullName>
        <ecNumber evidence="3">3.6.1.17</ecNumber>
    </submittedName>
</protein>
<dbReference type="AlphaFoldDB" id="F4KQQ7"/>
<keyword evidence="3" id="KW-0378">Hydrolase</keyword>
<dbReference type="Gene3D" id="3.60.21.10">
    <property type="match status" value="1"/>
</dbReference>
<dbReference type="NCBIfam" id="TIGR04075">
    <property type="entry name" value="bacter_Pnkp"/>
    <property type="match status" value="1"/>
</dbReference>
<reference evidence="3 4" key="1">
    <citation type="journal article" date="2011" name="Stand. Genomic Sci.">
        <title>Complete genome sequence of Haliscomenobacter hydrossis type strain (O).</title>
        <authorList>
            <consortium name="US DOE Joint Genome Institute (JGI-PGF)"/>
            <person name="Daligault H."/>
            <person name="Lapidus A."/>
            <person name="Zeytun A."/>
            <person name="Nolan M."/>
            <person name="Lucas S."/>
            <person name="Del Rio T.G."/>
            <person name="Tice H."/>
            <person name="Cheng J.F."/>
            <person name="Tapia R."/>
            <person name="Han C."/>
            <person name="Goodwin L."/>
            <person name="Pitluck S."/>
            <person name="Liolios K."/>
            <person name="Pagani I."/>
            <person name="Ivanova N."/>
            <person name="Huntemann M."/>
            <person name="Mavromatis K."/>
            <person name="Mikhailova N."/>
            <person name="Pati A."/>
            <person name="Chen A."/>
            <person name="Palaniappan K."/>
            <person name="Land M."/>
            <person name="Hauser L."/>
            <person name="Brambilla E.M."/>
            <person name="Rohde M."/>
            <person name="Verbarg S."/>
            <person name="Goker M."/>
            <person name="Bristow J."/>
            <person name="Eisen J.A."/>
            <person name="Markowitz V."/>
            <person name="Hugenholtz P."/>
            <person name="Kyrpides N.C."/>
            <person name="Klenk H.P."/>
            <person name="Woyke T."/>
        </authorList>
    </citation>
    <scope>NUCLEOTIDE SEQUENCE [LARGE SCALE GENOMIC DNA]</scope>
    <source>
        <strain evidence="4">ATCC 27775 / DSM 1100 / LMG 10767 / O</strain>
    </source>
</reference>
<feature type="domain" description="Calcineurin-like phosphoesterase" evidence="1">
    <location>
        <begin position="195"/>
        <end position="393"/>
    </location>
</feature>
<dbReference type="SUPFAM" id="SSF52540">
    <property type="entry name" value="P-loop containing nucleoside triphosphate hydrolases"/>
    <property type="match status" value="1"/>
</dbReference>
<dbReference type="GO" id="GO:0004081">
    <property type="term" value="F:bis(5'-nucleosyl)-tetraphosphatase (asymmetrical) activity"/>
    <property type="evidence" value="ECO:0007669"/>
    <property type="project" value="UniProtKB-EC"/>
</dbReference>
<dbReference type="CDD" id="cd07423">
    <property type="entry name" value="MPP_Prp_like"/>
    <property type="match status" value="1"/>
</dbReference>
<dbReference type="Proteomes" id="UP000008461">
    <property type="component" value="Chromosome"/>
</dbReference>
<evidence type="ECO:0000259" key="2">
    <source>
        <dbReference type="Pfam" id="PF16542"/>
    </source>
</evidence>
<dbReference type="InterPro" id="IPR004843">
    <property type="entry name" value="Calcineurin-like_PHP"/>
</dbReference>
<dbReference type="KEGG" id="hhy:Halhy_3169"/>
<dbReference type="InterPro" id="IPR029052">
    <property type="entry name" value="Metallo-depent_PP-like"/>
</dbReference>
<dbReference type="OrthoDB" id="9808081at2"/>
<dbReference type="PRINTS" id="PR00114">
    <property type="entry name" value="STPHPHTASE"/>
</dbReference>
<keyword evidence="4" id="KW-1185">Reference proteome</keyword>
<accession>F4KQQ7</accession>
<sequence length="869" mass="98428">MKNPESQTNSRPIPGQIDIPELALIVLMGASSSGKSTFARQHFLPTEIVSSDFCRGLIADDENAQGVNADAFELLHLIVAKRLKQGKLTVVDATNVQPEARKGLLALAKQYHVLAVAIVLNLPEKTLLERHEQRSDRDFGSHVIRNQRRDLQRSLSFLRKDGFRYTHILASEEEIAAVQFRRTPLWSDFSTVHGPFDIIGDVHGCFDELQLLLEKMDYRIERQDPTLDFGFKVTPPAGRQAVFVGDLVDRGPNSPEVLRLVMSMVKNQQAWCVPGNHDDKLQRKLQGKDVTVRHGLAETLAQLADEPIEFVHEVRNFLNELVSHLVFDDHKLVVAHAGLREDMQGRASGAVRSFCLYGETTGEIDEFGLPVRYNWAAEYKGKAMVVFGHTPVPDPEWLNNTIDIDTGCVFGGRLTALRYPEKRLVTVLALQEYYKPSRPIQRTTPTMSVSAQHAHDDMLDMEDVSGRRFIETRFEKRILIKEENAIAALEVMSRFAINPKWLIYLPPTMSPTETSALPDLLEHPQEGFAYYRKMGVTQLICEEKHMGSRAIVVVCQTPEVATRRFGLFQATLGVCYTRTGRAFFDDKALEAAFLQRINAALTQSGFWEKHETDWVCLDSELMPWSAKAQELLKNQYASLHAAGTASMAALQAAFEQATPRHLPLEPLQNRYTARGEAIEKYTKAYRNYCRPVEGLKGLVLAPFHILATEGRVHSEQDHLWHLQEIATFCAADPELLLATPYQLVDLEDETTVQTAIGWWTELTNRGQEGMVIKPRQFLLRSEEGLIQPAIKCRGREYLRIIYGPEYDHPEQIQRLKSRGLGHKRSLAIREFTLGLEALERFVAKEPLRRTHECVFGVLALESEEVDPRL</sequence>
<dbReference type="STRING" id="760192.Halhy_3169"/>
<dbReference type="eggNOG" id="COG4639">
    <property type="taxonomic scope" value="Bacteria"/>
</dbReference>
<dbReference type="RefSeq" id="WP_013765572.1">
    <property type="nucleotide sequence ID" value="NC_015510.1"/>
</dbReference>
<organism evidence="3 4">
    <name type="scientific">Haliscomenobacter hydrossis (strain ATCC 27775 / DSM 1100 / LMG 10767 / O)</name>
    <dbReference type="NCBI Taxonomy" id="760192"/>
    <lineage>
        <taxon>Bacteria</taxon>
        <taxon>Pseudomonadati</taxon>
        <taxon>Bacteroidota</taxon>
        <taxon>Saprospiria</taxon>
        <taxon>Saprospirales</taxon>
        <taxon>Haliscomenobacteraceae</taxon>
        <taxon>Haliscomenobacter</taxon>
    </lineage>
</organism>
<dbReference type="InterPro" id="IPR050126">
    <property type="entry name" value="Ap4A_hydrolase"/>
</dbReference>
<dbReference type="InterPro" id="IPR041780">
    <property type="entry name" value="MPP_PrpE-like"/>
</dbReference>
<gene>
    <name evidence="3" type="ordered locus">Halhy_3169</name>
</gene>
<feature type="domain" description="Polynucleotide kinase-phosphatase ligase" evidence="2">
    <location>
        <begin position="487"/>
        <end position="864"/>
    </location>
</feature>
<dbReference type="Pfam" id="PF13671">
    <property type="entry name" value="AAA_33"/>
    <property type="match status" value="1"/>
</dbReference>
<evidence type="ECO:0000259" key="1">
    <source>
        <dbReference type="Pfam" id="PF00149"/>
    </source>
</evidence>
<dbReference type="GO" id="GO:0016791">
    <property type="term" value="F:phosphatase activity"/>
    <property type="evidence" value="ECO:0007669"/>
    <property type="project" value="TreeGrafter"/>
</dbReference>
<dbReference type="GO" id="GO:0005737">
    <property type="term" value="C:cytoplasm"/>
    <property type="evidence" value="ECO:0007669"/>
    <property type="project" value="TreeGrafter"/>
</dbReference>
<dbReference type="EC" id="3.6.1.17" evidence="3"/>
<dbReference type="Gene3D" id="3.40.50.300">
    <property type="entry name" value="P-loop containing nucleotide triphosphate hydrolases"/>
    <property type="match status" value="1"/>
</dbReference>
<evidence type="ECO:0000313" key="3">
    <source>
        <dbReference type="EMBL" id="AEE51030.1"/>
    </source>
</evidence>
<proteinExistence type="predicted"/>
<dbReference type="InterPro" id="IPR032380">
    <property type="entry name" value="PNKP_ligase_dom"/>
</dbReference>
<dbReference type="HOGENOM" id="CLU_016728_0_0_10"/>
<dbReference type="InterPro" id="IPR024028">
    <property type="entry name" value="PNKP_bac"/>
</dbReference>
<dbReference type="PANTHER" id="PTHR42850:SF7">
    <property type="entry name" value="BIS(5'-NUCLEOSYL)-TETRAPHOSPHATASE PRPE [ASYMMETRICAL]"/>
    <property type="match status" value="1"/>
</dbReference>
<name>F4KQQ7_HALH1</name>
<dbReference type="EMBL" id="CP002691">
    <property type="protein sequence ID" value="AEE51030.1"/>
    <property type="molecule type" value="Genomic_DNA"/>
</dbReference>
<reference key="2">
    <citation type="submission" date="2011-04" db="EMBL/GenBank/DDBJ databases">
        <title>Complete sequence of chromosome of Haliscomenobacter hydrossis DSM 1100.</title>
        <authorList>
            <consortium name="US DOE Joint Genome Institute (JGI-PGF)"/>
            <person name="Lucas S."/>
            <person name="Han J."/>
            <person name="Lapidus A."/>
            <person name="Bruce D."/>
            <person name="Goodwin L."/>
            <person name="Pitluck S."/>
            <person name="Peters L."/>
            <person name="Kyrpides N."/>
            <person name="Mavromatis K."/>
            <person name="Ivanova N."/>
            <person name="Ovchinnikova G."/>
            <person name="Pagani I."/>
            <person name="Daligault H."/>
            <person name="Detter J.C."/>
            <person name="Han C."/>
            <person name="Land M."/>
            <person name="Hauser L."/>
            <person name="Markowitz V."/>
            <person name="Cheng J.-F."/>
            <person name="Hugenholtz P."/>
            <person name="Woyke T."/>
            <person name="Wu D."/>
            <person name="Verbarg S."/>
            <person name="Frueling A."/>
            <person name="Brambilla E."/>
            <person name="Klenk H.-P."/>
            <person name="Eisen J.A."/>
        </authorList>
    </citation>
    <scope>NUCLEOTIDE SEQUENCE</scope>
    <source>
        <strain>DSM 1100</strain>
    </source>
</reference>
<dbReference type="PANTHER" id="PTHR42850">
    <property type="entry name" value="METALLOPHOSPHOESTERASE"/>
    <property type="match status" value="1"/>
</dbReference>
<dbReference type="Pfam" id="PF16542">
    <property type="entry name" value="PNKP_ligase"/>
    <property type="match status" value="1"/>
</dbReference>